<keyword evidence="1" id="KW-0472">Membrane</keyword>
<comment type="caution">
    <text evidence="2">The sequence shown here is derived from an EMBL/GenBank/DDBJ whole genome shotgun (WGS) entry which is preliminary data.</text>
</comment>
<feature type="transmembrane region" description="Helical" evidence="1">
    <location>
        <begin position="127"/>
        <end position="145"/>
    </location>
</feature>
<name>A0ABV8R8R5_9FLAO</name>
<evidence type="ECO:0000313" key="2">
    <source>
        <dbReference type="EMBL" id="MFC4267809.1"/>
    </source>
</evidence>
<reference evidence="3" key="1">
    <citation type="journal article" date="2019" name="Int. J. Syst. Evol. Microbiol.">
        <title>The Global Catalogue of Microorganisms (GCM) 10K type strain sequencing project: providing services to taxonomists for standard genome sequencing and annotation.</title>
        <authorList>
            <consortium name="The Broad Institute Genomics Platform"/>
            <consortium name="The Broad Institute Genome Sequencing Center for Infectious Disease"/>
            <person name="Wu L."/>
            <person name="Ma J."/>
        </authorList>
    </citation>
    <scope>NUCLEOTIDE SEQUENCE [LARGE SCALE GENOMIC DNA]</scope>
    <source>
        <strain evidence="3">CECT 8655</strain>
    </source>
</reference>
<dbReference type="Proteomes" id="UP001595826">
    <property type="component" value="Unassembled WGS sequence"/>
</dbReference>
<feature type="transmembrane region" description="Helical" evidence="1">
    <location>
        <begin position="102"/>
        <end position="121"/>
    </location>
</feature>
<keyword evidence="3" id="KW-1185">Reference proteome</keyword>
<sequence length="169" mass="19798">MIFILLIYASIYLHKKLTINTLVIPIIGFATPLIIYFSYLFWFNQTQVFFDLFQFKINLSLNNLIEPNLIFFALIIALLTFIFMIYKSRTTLSINNTFKRSWILIILNLFVAFLFVLLLNQKTTGDLIYLFFPVAIIIANGVELIEKKIIKDSILYILFIGCFLARFVL</sequence>
<organism evidence="2 3">
    <name type="scientific">Polaribacter marinivivus</name>
    <dbReference type="NCBI Taxonomy" id="1524260"/>
    <lineage>
        <taxon>Bacteria</taxon>
        <taxon>Pseudomonadati</taxon>
        <taxon>Bacteroidota</taxon>
        <taxon>Flavobacteriia</taxon>
        <taxon>Flavobacteriales</taxon>
        <taxon>Flavobacteriaceae</taxon>
    </lineage>
</organism>
<keyword evidence="1" id="KW-1133">Transmembrane helix</keyword>
<dbReference type="EMBL" id="JBHSCY010000001">
    <property type="protein sequence ID" value="MFC4267809.1"/>
    <property type="molecule type" value="Genomic_DNA"/>
</dbReference>
<protein>
    <submittedName>
        <fullName evidence="2">Uncharacterized protein</fullName>
    </submittedName>
</protein>
<gene>
    <name evidence="2" type="ORF">ACFOWD_02725</name>
</gene>
<evidence type="ECO:0000256" key="1">
    <source>
        <dbReference type="SAM" id="Phobius"/>
    </source>
</evidence>
<evidence type="ECO:0000313" key="3">
    <source>
        <dbReference type="Proteomes" id="UP001595826"/>
    </source>
</evidence>
<keyword evidence="1" id="KW-0812">Transmembrane</keyword>
<dbReference type="RefSeq" id="WP_377407921.1">
    <property type="nucleotide sequence ID" value="NZ_JBHSCY010000001.1"/>
</dbReference>
<accession>A0ABV8R8R5</accession>
<feature type="transmembrane region" description="Helical" evidence="1">
    <location>
        <begin position="69"/>
        <end position="86"/>
    </location>
</feature>
<feature type="transmembrane region" description="Helical" evidence="1">
    <location>
        <begin position="152"/>
        <end position="168"/>
    </location>
</feature>
<proteinExistence type="predicted"/>
<feature type="transmembrane region" description="Helical" evidence="1">
    <location>
        <begin position="21"/>
        <end position="42"/>
    </location>
</feature>